<dbReference type="InterPro" id="IPR044751">
    <property type="entry name" value="Ion_transp-like_CBS"/>
</dbReference>
<reference evidence="10 11" key="1">
    <citation type="submission" date="2018-04" db="EMBL/GenBank/DDBJ databases">
        <title>Novel Campyloabacter and Helicobacter Species and Strains.</title>
        <authorList>
            <person name="Mannion A.J."/>
            <person name="Shen Z."/>
            <person name="Fox J.G."/>
        </authorList>
    </citation>
    <scope>NUCLEOTIDE SEQUENCE [LARGE SCALE GENOMIC DNA]</scope>
    <source>
        <strain evidence="10 11">MIT 98-6070</strain>
    </source>
</reference>
<evidence type="ECO:0000256" key="2">
    <source>
        <dbReference type="ARBA" id="ARBA00022692"/>
    </source>
</evidence>
<keyword evidence="2 7" id="KW-0812">Transmembrane</keyword>
<evidence type="ECO:0000256" key="5">
    <source>
        <dbReference type="ARBA" id="ARBA00023122"/>
    </source>
</evidence>
<dbReference type="PANTHER" id="PTHR22777">
    <property type="entry name" value="HEMOLYSIN-RELATED"/>
    <property type="match status" value="1"/>
</dbReference>
<keyword evidence="4 7" id="KW-1133">Transmembrane helix</keyword>
<accession>A0A3D8I4K2</accession>
<gene>
    <name evidence="10" type="ORF">CQA63_04665</name>
</gene>
<dbReference type="Pfam" id="PF01595">
    <property type="entry name" value="CNNM"/>
    <property type="match status" value="1"/>
</dbReference>
<feature type="transmembrane region" description="Helical" evidence="8">
    <location>
        <begin position="87"/>
        <end position="107"/>
    </location>
</feature>
<dbReference type="RefSeq" id="WP_104700233.1">
    <property type="nucleotide sequence ID" value="NZ_FZPP01000022.1"/>
</dbReference>
<dbReference type="GO" id="GO:0005886">
    <property type="term" value="C:plasma membrane"/>
    <property type="evidence" value="ECO:0007669"/>
    <property type="project" value="TreeGrafter"/>
</dbReference>
<feature type="transmembrane region" description="Helical" evidence="8">
    <location>
        <begin position="54"/>
        <end position="75"/>
    </location>
</feature>
<comment type="subcellular location">
    <subcellularLocation>
        <location evidence="1">Membrane</location>
        <topology evidence="1">Multi-pass membrane protein</topology>
    </subcellularLocation>
</comment>
<protein>
    <submittedName>
        <fullName evidence="10">DUF21 domain-containing protein</fullName>
    </submittedName>
</protein>
<keyword evidence="11" id="KW-1185">Reference proteome</keyword>
<dbReference type="SUPFAM" id="SSF54631">
    <property type="entry name" value="CBS-domain pair"/>
    <property type="match status" value="1"/>
</dbReference>
<organism evidence="10 11">
    <name type="scientific">Helicobacter marmotae</name>
    <dbReference type="NCBI Taxonomy" id="152490"/>
    <lineage>
        <taxon>Bacteria</taxon>
        <taxon>Pseudomonadati</taxon>
        <taxon>Campylobacterota</taxon>
        <taxon>Epsilonproteobacteria</taxon>
        <taxon>Campylobacterales</taxon>
        <taxon>Helicobacteraceae</taxon>
        <taxon>Helicobacter</taxon>
    </lineage>
</organism>
<sequence length="322" mass="35949">MALLLIYFLLAIGISFMCSILEAVLFSVTPAFIESYLKTNPKSGKTLQFLKTNIDNAIGAILIVNLFANTLGASGVGVQATKIFGEAWQGAVAFGMTLSVLYIAEILPKTIGALYWKQLILPACYITFALYWISFPLVYISHFITRLFTKDPPKQMSRDEVLAVMELGQKSGSINELEASILTHLITQKQLKTKDIMTPKAKIFALSEDMSVKEALKAMNGYSRIPLYDSHNGISRMVYAKHIFKAKIESKKKLMLKDIAREIPQVKGELPLLPLLKRFIHKKEHLFAVLNEQELIGIVSLDDVSHAILNVGDTNKKESQIQ</sequence>
<evidence type="ECO:0000313" key="11">
    <source>
        <dbReference type="Proteomes" id="UP000256599"/>
    </source>
</evidence>
<dbReference type="InterPro" id="IPR046342">
    <property type="entry name" value="CBS_dom_sf"/>
</dbReference>
<dbReference type="AlphaFoldDB" id="A0A3D8I4K2"/>
<dbReference type="EMBL" id="NXLR01000006">
    <property type="protein sequence ID" value="RDU60047.1"/>
    <property type="molecule type" value="Genomic_DNA"/>
</dbReference>
<proteinExistence type="predicted"/>
<feature type="transmembrane region" description="Helical" evidence="8">
    <location>
        <begin position="119"/>
        <end position="140"/>
    </location>
</feature>
<name>A0A3D8I4K2_9HELI</name>
<evidence type="ECO:0000256" key="4">
    <source>
        <dbReference type="ARBA" id="ARBA00022989"/>
    </source>
</evidence>
<evidence type="ECO:0000256" key="6">
    <source>
        <dbReference type="ARBA" id="ARBA00023136"/>
    </source>
</evidence>
<dbReference type="InterPro" id="IPR002550">
    <property type="entry name" value="CNNM"/>
</dbReference>
<keyword evidence="3" id="KW-0677">Repeat</keyword>
<dbReference type="OrthoDB" id="9798188at2"/>
<dbReference type="Proteomes" id="UP000256599">
    <property type="component" value="Unassembled WGS sequence"/>
</dbReference>
<evidence type="ECO:0000256" key="8">
    <source>
        <dbReference type="SAM" id="Phobius"/>
    </source>
</evidence>
<dbReference type="CDD" id="cd04590">
    <property type="entry name" value="CBS_pair_CorC_HlyC_assoc"/>
    <property type="match status" value="1"/>
</dbReference>
<comment type="caution">
    <text evidence="10">The sequence shown here is derived from an EMBL/GenBank/DDBJ whole genome shotgun (WGS) entry which is preliminary data.</text>
</comment>
<dbReference type="Pfam" id="PF00571">
    <property type="entry name" value="CBS"/>
    <property type="match status" value="2"/>
</dbReference>
<feature type="transmembrane region" description="Helical" evidence="8">
    <location>
        <begin position="6"/>
        <end position="33"/>
    </location>
</feature>
<keyword evidence="5" id="KW-0129">CBS domain</keyword>
<evidence type="ECO:0000256" key="1">
    <source>
        <dbReference type="ARBA" id="ARBA00004141"/>
    </source>
</evidence>
<evidence type="ECO:0000259" key="9">
    <source>
        <dbReference type="PROSITE" id="PS51846"/>
    </source>
</evidence>
<dbReference type="PROSITE" id="PS51846">
    <property type="entry name" value="CNNM"/>
    <property type="match status" value="1"/>
</dbReference>
<evidence type="ECO:0000256" key="7">
    <source>
        <dbReference type="PROSITE-ProRule" id="PRU01193"/>
    </source>
</evidence>
<feature type="domain" description="CNNM transmembrane" evidence="9">
    <location>
        <begin position="1"/>
        <end position="178"/>
    </location>
</feature>
<dbReference type="Gene3D" id="3.10.580.10">
    <property type="entry name" value="CBS-domain"/>
    <property type="match status" value="1"/>
</dbReference>
<dbReference type="InterPro" id="IPR000644">
    <property type="entry name" value="CBS_dom"/>
</dbReference>
<keyword evidence="6 7" id="KW-0472">Membrane</keyword>
<evidence type="ECO:0000256" key="3">
    <source>
        <dbReference type="ARBA" id="ARBA00022737"/>
    </source>
</evidence>
<dbReference type="PANTHER" id="PTHR22777:SF4">
    <property type="entry name" value="UPF0053 PROTEIN SLL1254"/>
    <property type="match status" value="1"/>
</dbReference>
<evidence type="ECO:0000313" key="10">
    <source>
        <dbReference type="EMBL" id="RDU60047.1"/>
    </source>
</evidence>